<dbReference type="RefSeq" id="WP_109343503.1">
    <property type="nucleotide sequence ID" value="NZ_CP029343.1"/>
</dbReference>
<reference evidence="1 2" key="1">
    <citation type="submission" date="2018-05" db="EMBL/GenBank/DDBJ databases">
        <title>Complete genome sequence of Massilia oculi sp. nov. CCUG 43427T (=DSM 26321T), the type strain of M. oculi, and comparison with genome sequences of other Massilia strains.</title>
        <authorList>
            <person name="Zhu B."/>
        </authorList>
    </citation>
    <scope>NUCLEOTIDE SEQUENCE [LARGE SCALE GENOMIC DNA]</scope>
    <source>
        <strain evidence="1 2">CCUG 43427</strain>
    </source>
</reference>
<dbReference type="PROSITE" id="PS51257">
    <property type="entry name" value="PROKAR_LIPOPROTEIN"/>
    <property type="match status" value="1"/>
</dbReference>
<evidence type="ECO:0000313" key="1">
    <source>
        <dbReference type="EMBL" id="AWL03095.1"/>
    </source>
</evidence>
<name>A0A2S2DCL7_9BURK</name>
<evidence type="ECO:0000313" key="2">
    <source>
        <dbReference type="Proteomes" id="UP000245820"/>
    </source>
</evidence>
<dbReference type="Proteomes" id="UP000245820">
    <property type="component" value="Chromosome"/>
</dbReference>
<proteinExistence type="predicted"/>
<dbReference type="KEGG" id="mtim:DIR46_00550"/>
<sequence>MKKWMKGLAHVAVAVTLAACGQQGGEYVGNWQAKEYKNRTAAIERNGDNFVIKVTEPSAFRRNHLDTQVLPAVFKDGMLEISGFFGSSRVSYVKDTDTLLMPTGAGSMEYRRVK</sequence>
<dbReference type="AlphaFoldDB" id="A0A2S2DCL7"/>
<evidence type="ECO:0008006" key="3">
    <source>
        <dbReference type="Google" id="ProtNLM"/>
    </source>
</evidence>
<protein>
    <recommendedName>
        <fullName evidence="3">Lipoprotein</fullName>
    </recommendedName>
</protein>
<accession>A0A2S2DCL7</accession>
<dbReference type="OrthoDB" id="1682314at2"/>
<dbReference type="EMBL" id="CP029343">
    <property type="protein sequence ID" value="AWL03095.1"/>
    <property type="molecule type" value="Genomic_DNA"/>
</dbReference>
<organism evidence="1 2">
    <name type="scientific">Massilia oculi</name>
    <dbReference type="NCBI Taxonomy" id="945844"/>
    <lineage>
        <taxon>Bacteria</taxon>
        <taxon>Pseudomonadati</taxon>
        <taxon>Pseudomonadota</taxon>
        <taxon>Betaproteobacteria</taxon>
        <taxon>Burkholderiales</taxon>
        <taxon>Oxalobacteraceae</taxon>
        <taxon>Telluria group</taxon>
        <taxon>Massilia</taxon>
    </lineage>
</organism>
<keyword evidence="2" id="KW-1185">Reference proteome</keyword>
<gene>
    <name evidence="1" type="ORF">DIR46_00550</name>
</gene>